<keyword evidence="5 8" id="KW-0812">Transmembrane</keyword>
<dbReference type="Pfam" id="PF00873">
    <property type="entry name" value="ACR_tran"/>
    <property type="match status" value="1"/>
</dbReference>
<comment type="subcellular location">
    <subcellularLocation>
        <location evidence="1">Cell membrane</location>
        <topology evidence="1">Multi-pass membrane protein</topology>
    </subcellularLocation>
</comment>
<feature type="transmembrane region" description="Helical" evidence="8">
    <location>
        <begin position="866"/>
        <end position="883"/>
    </location>
</feature>
<evidence type="ECO:0000256" key="7">
    <source>
        <dbReference type="ARBA" id="ARBA00023136"/>
    </source>
</evidence>
<dbReference type="SUPFAM" id="SSF82866">
    <property type="entry name" value="Multidrug efflux transporter AcrB transmembrane domain"/>
    <property type="match status" value="2"/>
</dbReference>
<dbReference type="InterPro" id="IPR027463">
    <property type="entry name" value="AcrB_DN_DC_subdom"/>
</dbReference>
<protein>
    <submittedName>
        <fullName evidence="9">CusA/CzcA family heavy metal efflux RND transporter</fullName>
    </submittedName>
</protein>
<evidence type="ECO:0000256" key="8">
    <source>
        <dbReference type="SAM" id="Phobius"/>
    </source>
</evidence>
<evidence type="ECO:0000256" key="6">
    <source>
        <dbReference type="ARBA" id="ARBA00022989"/>
    </source>
</evidence>
<dbReference type="Proteomes" id="UP000738126">
    <property type="component" value="Unassembled WGS sequence"/>
</dbReference>
<feature type="transmembrane region" description="Helical" evidence="8">
    <location>
        <begin position="442"/>
        <end position="461"/>
    </location>
</feature>
<name>A0ABS1E4J2_9GAMM</name>
<dbReference type="Gene3D" id="3.30.2090.10">
    <property type="entry name" value="Multidrug efflux transporter AcrB TolC docking domain, DN and DC subdomains"/>
    <property type="match status" value="2"/>
</dbReference>
<gene>
    <name evidence="9" type="ORF">CKO13_03275</name>
</gene>
<evidence type="ECO:0000313" key="10">
    <source>
        <dbReference type="Proteomes" id="UP000738126"/>
    </source>
</evidence>
<feature type="transmembrane region" description="Helical" evidence="8">
    <location>
        <begin position="967"/>
        <end position="986"/>
    </location>
</feature>
<dbReference type="NCBIfam" id="TIGR00914">
    <property type="entry name" value="2A0601"/>
    <property type="match status" value="1"/>
</dbReference>
<feature type="transmembrane region" description="Helical" evidence="8">
    <location>
        <begin position="338"/>
        <end position="358"/>
    </location>
</feature>
<dbReference type="PANTHER" id="PTHR32063">
    <property type="match status" value="1"/>
</dbReference>
<organism evidence="9 10">
    <name type="scientific">Halorhodospira neutriphila</name>
    <dbReference type="NCBI Taxonomy" id="168379"/>
    <lineage>
        <taxon>Bacteria</taxon>
        <taxon>Pseudomonadati</taxon>
        <taxon>Pseudomonadota</taxon>
        <taxon>Gammaproteobacteria</taxon>
        <taxon>Chromatiales</taxon>
        <taxon>Ectothiorhodospiraceae</taxon>
        <taxon>Halorhodospira</taxon>
    </lineage>
</organism>
<keyword evidence="3" id="KW-0813">Transport</keyword>
<dbReference type="Gene3D" id="3.30.70.1320">
    <property type="entry name" value="Multidrug efflux transporter AcrB pore domain like"/>
    <property type="match status" value="1"/>
</dbReference>
<dbReference type="PRINTS" id="PR00702">
    <property type="entry name" value="ACRIFLAVINRP"/>
</dbReference>
<feature type="transmembrane region" description="Helical" evidence="8">
    <location>
        <begin position="390"/>
        <end position="411"/>
    </location>
</feature>
<dbReference type="RefSeq" id="WP_200256799.1">
    <property type="nucleotide sequence ID" value="NZ_NRSH01000021.1"/>
</dbReference>
<feature type="transmembrane region" description="Helical" evidence="8">
    <location>
        <begin position="998"/>
        <end position="1024"/>
    </location>
</feature>
<dbReference type="InterPro" id="IPR001036">
    <property type="entry name" value="Acrflvin-R"/>
</dbReference>
<feature type="transmembrane region" description="Helical" evidence="8">
    <location>
        <begin position="890"/>
        <end position="910"/>
    </location>
</feature>
<evidence type="ECO:0000256" key="2">
    <source>
        <dbReference type="ARBA" id="ARBA00010942"/>
    </source>
</evidence>
<evidence type="ECO:0000256" key="1">
    <source>
        <dbReference type="ARBA" id="ARBA00004651"/>
    </source>
</evidence>
<feature type="transmembrane region" description="Helical" evidence="8">
    <location>
        <begin position="528"/>
        <end position="546"/>
    </location>
</feature>
<dbReference type="Gene3D" id="3.30.70.1440">
    <property type="entry name" value="Multidrug efflux transporter AcrB pore domain"/>
    <property type="match status" value="1"/>
</dbReference>
<dbReference type="Gene3D" id="1.20.1640.10">
    <property type="entry name" value="Multidrug efflux transporter AcrB transmembrane domain"/>
    <property type="match status" value="2"/>
</dbReference>
<proteinExistence type="inferred from homology"/>
<keyword evidence="10" id="KW-1185">Reference proteome</keyword>
<evidence type="ECO:0000256" key="5">
    <source>
        <dbReference type="ARBA" id="ARBA00022692"/>
    </source>
</evidence>
<sequence>MIERMIRWSVENRLLVLLLTVILVGWGVVSLRQTPLDAIPDLSDTQVIVHTEYPGQSPEVVEDQVTYPLSTSLLAVPGAQDVRGYSMFGDSYVYVLFDDQTDLYWARSRVLEYLSQIAPELPEEATPALGPDATGVGWVYQYALQDPTGQNDLGDLRAVQDWFLELELQSVDGVAEVAPLGGMVRQYQVELDPQAVRAYGLSLDRIAQRIRESNREVGGSVVEMAEAEYMVRSRGYIQGIADLAEVPVGAAANGAPVTLDDVARIHEGPQKRRGIAELNGEGEVVGGIVVMRDGANPLETIQGVKERLDEVRGSLPAGVEVVETYDRSELIQGAVRNLARSLGQEFLIIALVVTVFLFHIRSALVAILTLPIGILTALLIMNAQGVTANVMSLGGIAVTIGTLVDAAIVMVENAHKRLERAPPDADRWSVIRASAQESGRPLFFALLIITVSFLPLFALGGESERLFSPLAFTGTYAMAIGAGLAVTLIPVLIGYLVRGRIRSEERHPIARLLIGAYRPVIGAILRRPWTTVAGAVLVGVTALYPVSQLGSEFMPRMDEGDLMYMPTLDPGVSVGKARQVLQQTNQLIREVPEVERVFGKAGRAETATDPAPLGMFESVIRLKPRSEWRDGLTKDELIRELDEKVDLPGVSNVWVPPIRTRIDMLSTGIRAPVGIQISGPDLEVIERIGKEIEAAVADVPGTTSARADRTATGRYLEVDVDRLEAARHGLSVGDVQSVVRLGVGGMSVDQSIEGLERFPINIRYPQERRDSPEALEALPIVADSGEQVALGEVADVEIAEGPAMIRTENARRTGNVNVDIAGRALGDYVADAQQAVREAVELPAGYSVQWVGQYEQMQAVQQRMQLLVPATLAVVFILLYVCFRNAVEPVMLLATLPLAMVGGMWLLYALGFDLSVAVAVGFILLGGLAVEFALVLLSYIRQSVEEHQPEDVAGLRRAVAEGATHRVRPLVMTSLTIVAALVPLLLNTGLGSEAMQRIAAPMVGGMVTAPLLAFLVIPALYFLWQRRHYAR</sequence>
<keyword evidence="4" id="KW-1003">Cell membrane</keyword>
<feature type="transmembrane region" description="Helical" evidence="8">
    <location>
        <begin position="365"/>
        <end position="384"/>
    </location>
</feature>
<evidence type="ECO:0000256" key="3">
    <source>
        <dbReference type="ARBA" id="ARBA00022448"/>
    </source>
</evidence>
<accession>A0ABS1E4J2</accession>
<comment type="caution">
    <text evidence="9">The sequence shown here is derived from an EMBL/GenBank/DDBJ whole genome shotgun (WGS) entry which is preliminary data.</text>
</comment>
<dbReference type="SUPFAM" id="SSF82693">
    <property type="entry name" value="Multidrug efflux transporter AcrB pore domain, PN1, PN2, PC1 and PC2 subdomains"/>
    <property type="match status" value="3"/>
</dbReference>
<dbReference type="InterPro" id="IPR004763">
    <property type="entry name" value="CusA-like"/>
</dbReference>
<keyword evidence="6 8" id="KW-1133">Transmembrane helix</keyword>
<evidence type="ECO:0000256" key="4">
    <source>
        <dbReference type="ARBA" id="ARBA00022475"/>
    </source>
</evidence>
<dbReference type="Gene3D" id="3.30.70.1430">
    <property type="entry name" value="Multidrug efflux transporter AcrB pore domain"/>
    <property type="match status" value="2"/>
</dbReference>
<dbReference type="EMBL" id="NRSH01000021">
    <property type="protein sequence ID" value="MBK1726057.1"/>
    <property type="molecule type" value="Genomic_DNA"/>
</dbReference>
<comment type="similarity">
    <text evidence="2">Belongs to the resistance-nodulation-cell division (RND) (TC 2.A.6) family.</text>
</comment>
<dbReference type="SUPFAM" id="SSF82714">
    <property type="entry name" value="Multidrug efflux transporter AcrB TolC docking domain, DN and DC subdomains"/>
    <property type="match status" value="2"/>
</dbReference>
<evidence type="ECO:0000313" key="9">
    <source>
        <dbReference type="EMBL" id="MBK1726057.1"/>
    </source>
</evidence>
<keyword evidence="7 8" id="KW-0472">Membrane</keyword>
<dbReference type="PANTHER" id="PTHR32063:SF19">
    <property type="entry name" value="CATION EFFLUX SYSTEM PROTEIN CUSA"/>
    <property type="match status" value="1"/>
</dbReference>
<feature type="transmembrane region" description="Helical" evidence="8">
    <location>
        <begin position="916"/>
        <end position="940"/>
    </location>
</feature>
<feature type="transmembrane region" description="Helical" evidence="8">
    <location>
        <begin position="473"/>
        <end position="497"/>
    </location>
</feature>
<reference evidence="9 10" key="1">
    <citation type="journal article" date="2020" name="Microorganisms">
        <title>Osmotic Adaptation and Compatible Solute Biosynthesis of Phototrophic Bacteria as Revealed from Genome Analyses.</title>
        <authorList>
            <person name="Imhoff J.F."/>
            <person name="Rahn T."/>
            <person name="Kunzel S."/>
            <person name="Keller A."/>
            <person name="Neulinger S.C."/>
        </authorList>
    </citation>
    <scope>NUCLEOTIDE SEQUENCE [LARGE SCALE GENOMIC DNA]</scope>
    <source>
        <strain evidence="9 10">DSM 15116</strain>
    </source>
</reference>